<gene>
    <name evidence="2" type="ORF">SHKM778_70060</name>
</gene>
<name>A0AAT9HTZ3_9ACTN</name>
<proteinExistence type="predicted"/>
<reference evidence="2" key="2">
    <citation type="submission" date="2024-07" db="EMBL/GenBank/DDBJ databases">
        <title>Streptomyces haneummycinica sp. nov., a new antibiotic-producing actinobacterium isolated from marine sediment.</title>
        <authorList>
            <person name="Uemura M."/>
            <person name="Hamada M."/>
            <person name="Hirano S."/>
            <person name="Kobayashi K."/>
            <person name="Ohshiro T."/>
            <person name="Kobayashi T."/>
            <person name="Terahara T."/>
        </authorList>
    </citation>
    <scope>NUCLEOTIDE SEQUENCE</scope>
    <source>
        <strain evidence="2">KM77-8</strain>
    </source>
</reference>
<feature type="compositionally biased region" description="Basic and acidic residues" evidence="1">
    <location>
        <begin position="21"/>
        <end position="37"/>
    </location>
</feature>
<sequence>MDDDGVPGGGLLQLAGASADQRVDDRVEDGQPLRVGEDDGPQPGPVQAAVGGENLRAEGVHDGREARRARFHDLARDPVGVDQHGPALDEQP</sequence>
<feature type="region of interest" description="Disordered" evidence="1">
    <location>
        <begin position="1"/>
        <end position="92"/>
    </location>
</feature>
<evidence type="ECO:0000256" key="1">
    <source>
        <dbReference type="SAM" id="MobiDB-lite"/>
    </source>
</evidence>
<feature type="compositionally biased region" description="Basic and acidic residues" evidence="1">
    <location>
        <begin position="55"/>
        <end position="76"/>
    </location>
</feature>
<feature type="compositionally biased region" description="Gly residues" evidence="1">
    <location>
        <begin position="1"/>
        <end position="11"/>
    </location>
</feature>
<dbReference type="AlphaFoldDB" id="A0AAT9HTZ3"/>
<accession>A0AAT9HTZ3</accession>
<protein>
    <submittedName>
        <fullName evidence="2">Uncharacterized protein</fullName>
    </submittedName>
</protein>
<organism evidence="2">
    <name type="scientific">Streptomyces haneummycinicus</name>
    <dbReference type="NCBI Taxonomy" id="3074435"/>
    <lineage>
        <taxon>Bacteria</taxon>
        <taxon>Bacillati</taxon>
        <taxon>Actinomycetota</taxon>
        <taxon>Actinomycetes</taxon>
        <taxon>Kitasatosporales</taxon>
        <taxon>Streptomycetaceae</taxon>
        <taxon>Streptomyces</taxon>
    </lineage>
</organism>
<reference evidence="2" key="1">
    <citation type="submission" date="2024-06" db="EMBL/GenBank/DDBJ databases">
        <authorList>
            <consortium name="consrtm"/>
            <person name="Uemura M."/>
            <person name="Terahara T."/>
        </authorList>
    </citation>
    <scope>NUCLEOTIDE SEQUENCE</scope>
    <source>
        <strain evidence="2">KM77-8</strain>
    </source>
</reference>
<evidence type="ECO:0000313" key="2">
    <source>
        <dbReference type="EMBL" id="BFO20618.1"/>
    </source>
</evidence>
<dbReference type="EMBL" id="AP035768">
    <property type="protein sequence ID" value="BFO20618.1"/>
    <property type="molecule type" value="Genomic_DNA"/>
</dbReference>